<keyword evidence="2" id="KW-1185">Reference proteome</keyword>
<dbReference type="InterPro" id="IPR016187">
    <property type="entry name" value="CTDL_fold"/>
</dbReference>
<gene>
    <name evidence="1" type="ORF">GSLYS_00005291001</name>
</gene>
<dbReference type="InterPro" id="IPR016186">
    <property type="entry name" value="C-type_lectin-like/link_sf"/>
</dbReference>
<dbReference type="Gene3D" id="3.10.100.10">
    <property type="entry name" value="Mannose-Binding Protein A, subunit A"/>
    <property type="match status" value="1"/>
</dbReference>
<evidence type="ECO:0000313" key="2">
    <source>
        <dbReference type="Proteomes" id="UP001497497"/>
    </source>
</evidence>
<dbReference type="EMBL" id="CAXITT010000082">
    <property type="protein sequence ID" value="CAL1531196.1"/>
    <property type="molecule type" value="Genomic_DNA"/>
</dbReference>
<protein>
    <recommendedName>
        <fullName evidence="3">C-type lectin domain-containing protein</fullName>
    </recommendedName>
</protein>
<name>A0AAV2HBL8_LYMST</name>
<feature type="non-terminal residue" evidence="1">
    <location>
        <position position="1"/>
    </location>
</feature>
<evidence type="ECO:0000313" key="1">
    <source>
        <dbReference type="EMBL" id="CAL1531196.1"/>
    </source>
</evidence>
<dbReference type="Proteomes" id="UP001497497">
    <property type="component" value="Unassembled WGS sequence"/>
</dbReference>
<dbReference type="SUPFAM" id="SSF56436">
    <property type="entry name" value="C-type lectin-like"/>
    <property type="match status" value="1"/>
</dbReference>
<sequence>VLIGLQRTKNDLAKRFRWVNDLPVSVTKWASHCPKGGYVNGCGAWYFYDRNYSEPAQEERSSGWVDIGCGQKLLGLILCESPGKPQVEENSIASIKPASIDVVTSTLAR</sequence>
<evidence type="ECO:0008006" key="3">
    <source>
        <dbReference type="Google" id="ProtNLM"/>
    </source>
</evidence>
<proteinExistence type="predicted"/>
<organism evidence="1 2">
    <name type="scientific">Lymnaea stagnalis</name>
    <name type="common">Great pond snail</name>
    <name type="synonym">Helix stagnalis</name>
    <dbReference type="NCBI Taxonomy" id="6523"/>
    <lineage>
        <taxon>Eukaryota</taxon>
        <taxon>Metazoa</taxon>
        <taxon>Spiralia</taxon>
        <taxon>Lophotrochozoa</taxon>
        <taxon>Mollusca</taxon>
        <taxon>Gastropoda</taxon>
        <taxon>Heterobranchia</taxon>
        <taxon>Euthyneura</taxon>
        <taxon>Panpulmonata</taxon>
        <taxon>Hygrophila</taxon>
        <taxon>Lymnaeoidea</taxon>
        <taxon>Lymnaeidae</taxon>
        <taxon>Lymnaea</taxon>
    </lineage>
</organism>
<feature type="non-terminal residue" evidence="1">
    <location>
        <position position="109"/>
    </location>
</feature>
<comment type="caution">
    <text evidence="1">The sequence shown here is derived from an EMBL/GenBank/DDBJ whole genome shotgun (WGS) entry which is preliminary data.</text>
</comment>
<reference evidence="1 2" key="1">
    <citation type="submission" date="2024-04" db="EMBL/GenBank/DDBJ databases">
        <authorList>
            <consortium name="Genoscope - CEA"/>
            <person name="William W."/>
        </authorList>
    </citation>
    <scope>NUCLEOTIDE SEQUENCE [LARGE SCALE GENOMIC DNA]</scope>
</reference>
<accession>A0AAV2HBL8</accession>
<dbReference type="AlphaFoldDB" id="A0AAV2HBL8"/>